<dbReference type="Proteomes" id="UP000663851">
    <property type="component" value="Unassembled WGS sequence"/>
</dbReference>
<accession>A0A817T4W4</accession>
<reference evidence="3" key="1">
    <citation type="submission" date="2021-02" db="EMBL/GenBank/DDBJ databases">
        <authorList>
            <person name="Nowell W R."/>
        </authorList>
    </citation>
    <scope>NUCLEOTIDE SEQUENCE</scope>
</reference>
<name>A0A817T4W4_9BILA</name>
<protein>
    <submittedName>
        <fullName evidence="3">Uncharacterized protein</fullName>
    </submittedName>
</protein>
<feature type="compositionally biased region" description="Low complexity" evidence="1">
    <location>
        <begin position="199"/>
        <end position="218"/>
    </location>
</feature>
<evidence type="ECO:0000313" key="2">
    <source>
        <dbReference type="EMBL" id="CAF3273640.1"/>
    </source>
</evidence>
<sequence>MKLKEYFSSLVSRRKSNASSKYHKPKAHHQSISSTDCHYEICGYEETNNDPLDNRYTRTEMLLTRHAQLVNTIIGIRSQENLCSTSCSNCRLFHPIQEPNVYLSRHYSSTLATRKPSRESQNQAIISSSNTSISTKTRQRSRIRTNPWIQTSRISKPEDSIYEPPSSLSTLIHSESFPQTISNGNIHAINQSNVKFHQSDSGHGFSLSSSRAIDSSSSPDNTSIDGILFDEKQNVLYTNQTEQYFHSKTTTSSDNRRKIKRSAQARFQRSSNTRISTSPKRSVDQNHHSHSSSPRLSNDHFSIEFEEIVENAYPHKLQSPTRKSPFILPLDETNVKLASSLSILHPPPVTNLIKTNSRTILRHIEEIENEIRMIKNLNFDDDKSIDLSIVDSKEGQRQTMYEEVDQWVENFLTTAENDSLNFLHTECNHLSNTMKDYVACVCSNDTYSTSSVPKSQSKTEIMTAFYISTVPAIKQVFSCSDQSLDRSKSQTIRNDLKFMYECPF</sequence>
<evidence type="ECO:0000313" key="6">
    <source>
        <dbReference type="Proteomes" id="UP000663825"/>
    </source>
</evidence>
<organism evidence="3 6">
    <name type="scientific">Rotaria socialis</name>
    <dbReference type="NCBI Taxonomy" id="392032"/>
    <lineage>
        <taxon>Eukaryota</taxon>
        <taxon>Metazoa</taxon>
        <taxon>Spiralia</taxon>
        <taxon>Gnathifera</taxon>
        <taxon>Rotifera</taxon>
        <taxon>Eurotatoria</taxon>
        <taxon>Bdelloidea</taxon>
        <taxon>Philodinida</taxon>
        <taxon>Philodinidae</taxon>
        <taxon>Rotaria</taxon>
    </lineage>
</organism>
<dbReference type="EMBL" id="CAJOBP010002205">
    <property type="protein sequence ID" value="CAF4340973.1"/>
    <property type="molecule type" value="Genomic_DNA"/>
</dbReference>
<feature type="compositionally biased region" description="Polar residues" evidence="1">
    <location>
        <begin position="265"/>
        <end position="280"/>
    </location>
</feature>
<evidence type="ECO:0000313" key="7">
    <source>
        <dbReference type="Proteomes" id="UP000663873"/>
    </source>
</evidence>
<evidence type="ECO:0000313" key="3">
    <source>
        <dbReference type="EMBL" id="CAF3308909.1"/>
    </source>
</evidence>
<dbReference type="Proteomes" id="UP000663825">
    <property type="component" value="Unassembled WGS sequence"/>
</dbReference>
<dbReference type="AlphaFoldDB" id="A0A817T4W4"/>
<feature type="region of interest" description="Disordered" evidence="1">
    <location>
        <begin position="130"/>
        <end position="166"/>
    </location>
</feature>
<comment type="caution">
    <text evidence="3">The sequence shown here is derived from an EMBL/GenBank/DDBJ whole genome shotgun (WGS) entry which is preliminary data.</text>
</comment>
<evidence type="ECO:0000256" key="1">
    <source>
        <dbReference type="SAM" id="MobiDB-lite"/>
    </source>
</evidence>
<dbReference type="EMBL" id="CAJNYD010000551">
    <property type="protein sequence ID" value="CAF3273640.1"/>
    <property type="molecule type" value="Genomic_DNA"/>
</dbReference>
<keyword evidence="7" id="KW-1185">Reference proteome</keyword>
<dbReference type="OrthoDB" id="10045096at2759"/>
<dbReference type="EMBL" id="CAJOBO010000122">
    <property type="protein sequence ID" value="CAF4135422.1"/>
    <property type="molecule type" value="Genomic_DNA"/>
</dbReference>
<dbReference type="EMBL" id="CAJNXB010003311">
    <property type="protein sequence ID" value="CAF3308909.1"/>
    <property type="molecule type" value="Genomic_DNA"/>
</dbReference>
<evidence type="ECO:0000313" key="4">
    <source>
        <dbReference type="EMBL" id="CAF4135422.1"/>
    </source>
</evidence>
<evidence type="ECO:0000313" key="5">
    <source>
        <dbReference type="EMBL" id="CAF4340973.1"/>
    </source>
</evidence>
<feature type="region of interest" description="Disordered" evidence="1">
    <location>
        <begin position="246"/>
        <end position="297"/>
    </location>
</feature>
<dbReference type="Proteomes" id="UP000663833">
    <property type="component" value="Unassembled WGS sequence"/>
</dbReference>
<gene>
    <name evidence="4" type="ORF">HFQ381_LOCUS3381</name>
    <name evidence="2" type="ORF">LUA448_LOCUS6105</name>
    <name evidence="3" type="ORF">TIS948_LOCUS19092</name>
    <name evidence="5" type="ORF">UJA718_LOCUS15135</name>
</gene>
<dbReference type="Proteomes" id="UP000663873">
    <property type="component" value="Unassembled WGS sequence"/>
</dbReference>
<feature type="region of interest" description="Disordered" evidence="1">
    <location>
        <begin position="197"/>
        <end position="220"/>
    </location>
</feature>
<proteinExistence type="predicted"/>